<dbReference type="EMBL" id="VDEP01000137">
    <property type="protein sequence ID" value="KAA1129264.1"/>
    <property type="molecule type" value="Genomic_DNA"/>
</dbReference>
<proteinExistence type="predicted"/>
<evidence type="ECO:0000313" key="1">
    <source>
        <dbReference type="EMBL" id="KAA1129264.1"/>
    </source>
</evidence>
<organism evidence="1 2">
    <name type="scientific">Puccinia graminis f. sp. tritici</name>
    <dbReference type="NCBI Taxonomy" id="56615"/>
    <lineage>
        <taxon>Eukaryota</taxon>
        <taxon>Fungi</taxon>
        <taxon>Dikarya</taxon>
        <taxon>Basidiomycota</taxon>
        <taxon>Pucciniomycotina</taxon>
        <taxon>Pucciniomycetes</taxon>
        <taxon>Pucciniales</taxon>
        <taxon>Pucciniaceae</taxon>
        <taxon>Puccinia</taxon>
    </lineage>
</organism>
<accession>A0A5B0RXL9</accession>
<protein>
    <submittedName>
        <fullName evidence="1">Uncharacterized protein</fullName>
    </submittedName>
</protein>
<name>A0A5B0RXL9_PUCGR</name>
<sequence>MCFYYANHSPTSVESLSQLRDQRFKHHILIATECFELKRGHLKNVSWHTTVPLEKPVHERDVGNVSSSG</sequence>
<comment type="caution">
    <text evidence="1">The sequence shown here is derived from an EMBL/GenBank/DDBJ whole genome shotgun (WGS) entry which is preliminary data.</text>
</comment>
<gene>
    <name evidence="1" type="ORF">PGTUg99_021728</name>
</gene>
<dbReference type="AlphaFoldDB" id="A0A5B0RXL9"/>
<dbReference type="Proteomes" id="UP000325313">
    <property type="component" value="Unassembled WGS sequence"/>
</dbReference>
<evidence type="ECO:0000313" key="2">
    <source>
        <dbReference type="Proteomes" id="UP000325313"/>
    </source>
</evidence>
<reference evidence="1 2" key="1">
    <citation type="submission" date="2019-05" db="EMBL/GenBank/DDBJ databases">
        <title>Emergence of the Ug99 lineage of the wheat stem rust pathogen through somatic hybridization.</title>
        <authorList>
            <person name="Li F."/>
            <person name="Upadhyaya N.M."/>
            <person name="Sperschneider J."/>
            <person name="Matny O."/>
            <person name="Nguyen-Phuc H."/>
            <person name="Mago R."/>
            <person name="Raley C."/>
            <person name="Miller M.E."/>
            <person name="Silverstein K.A.T."/>
            <person name="Henningsen E."/>
            <person name="Hirsch C.D."/>
            <person name="Visser B."/>
            <person name="Pretorius Z.A."/>
            <person name="Steffenson B.J."/>
            <person name="Schwessinger B."/>
            <person name="Dodds P.N."/>
            <person name="Figueroa M."/>
        </authorList>
    </citation>
    <scope>NUCLEOTIDE SEQUENCE [LARGE SCALE GENOMIC DNA]</scope>
    <source>
        <strain evidence="1 2">Ug99</strain>
    </source>
</reference>